<dbReference type="RefSeq" id="XP_062637546.1">
    <property type="nucleotide sequence ID" value="XM_062780512.1"/>
</dbReference>
<evidence type="ECO:0000313" key="2">
    <source>
        <dbReference type="EMBL" id="KAK4144175.1"/>
    </source>
</evidence>
<reference evidence="2" key="2">
    <citation type="submission" date="2023-05" db="EMBL/GenBank/DDBJ databases">
        <authorList>
            <consortium name="Lawrence Berkeley National Laboratory"/>
            <person name="Steindorff A."/>
            <person name="Hensen N."/>
            <person name="Bonometti L."/>
            <person name="Westerberg I."/>
            <person name="Brannstrom I.O."/>
            <person name="Guillou S."/>
            <person name="Cros-Aarteil S."/>
            <person name="Calhoun S."/>
            <person name="Haridas S."/>
            <person name="Kuo A."/>
            <person name="Mondo S."/>
            <person name="Pangilinan J."/>
            <person name="Riley R."/>
            <person name="Labutti K."/>
            <person name="Andreopoulos B."/>
            <person name="Lipzen A."/>
            <person name="Chen C."/>
            <person name="Yanf M."/>
            <person name="Daum C."/>
            <person name="Ng V."/>
            <person name="Clum A."/>
            <person name="Ohm R."/>
            <person name="Martin F."/>
            <person name="Silar P."/>
            <person name="Natvig D."/>
            <person name="Lalanne C."/>
            <person name="Gautier V."/>
            <person name="Ament-Velasquez S.L."/>
            <person name="Kruys A."/>
            <person name="Hutchinson M.I."/>
            <person name="Powell A.J."/>
            <person name="Barry K."/>
            <person name="Miller A.N."/>
            <person name="Grigoriev I.V."/>
            <person name="Debuchy R."/>
            <person name="Gladieux P."/>
            <person name="Thoren M.H."/>
            <person name="Johannesson H."/>
        </authorList>
    </citation>
    <scope>NUCLEOTIDE SEQUENCE</scope>
    <source>
        <strain evidence="2">CBS 141.50</strain>
    </source>
</reference>
<feature type="compositionally biased region" description="Polar residues" evidence="1">
    <location>
        <begin position="429"/>
        <end position="442"/>
    </location>
</feature>
<dbReference type="EMBL" id="MU853579">
    <property type="protein sequence ID" value="KAK4144175.1"/>
    <property type="molecule type" value="Genomic_DNA"/>
</dbReference>
<protein>
    <submittedName>
        <fullName evidence="2">Uncharacterized protein</fullName>
    </submittedName>
</protein>
<dbReference type="InterPro" id="IPR052660">
    <property type="entry name" value="Erythrocyte_Invasion_ImmMod"/>
</dbReference>
<feature type="compositionally biased region" description="Low complexity" evidence="1">
    <location>
        <begin position="901"/>
        <end position="933"/>
    </location>
</feature>
<gene>
    <name evidence="2" type="ORF">C8A04DRAFT_28077</name>
</gene>
<feature type="compositionally biased region" description="Polar residues" evidence="1">
    <location>
        <begin position="44"/>
        <end position="59"/>
    </location>
</feature>
<feature type="compositionally biased region" description="Low complexity" evidence="1">
    <location>
        <begin position="945"/>
        <end position="960"/>
    </location>
</feature>
<organism evidence="2 3">
    <name type="scientific">Dichotomopilus funicola</name>
    <dbReference type="NCBI Taxonomy" id="1934379"/>
    <lineage>
        <taxon>Eukaryota</taxon>
        <taxon>Fungi</taxon>
        <taxon>Dikarya</taxon>
        <taxon>Ascomycota</taxon>
        <taxon>Pezizomycotina</taxon>
        <taxon>Sordariomycetes</taxon>
        <taxon>Sordariomycetidae</taxon>
        <taxon>Sordariales</taxon>
        <taxon>Chaetomiaceae</taxon>
        <taxon>Dichotomopilus</taxon>
    </lineage>
</organism>
<feature type="compositionally biased region" description="Pro residues" evidence="1">
    <location>
        <begin position="90"/>
        <end position="112"/>
    </location>
</feature>
<reference evidence="2" key="1">
    <citation type="journal article" date="2023" name="Mol. Phylogenet. Evol.">
        <title>Genome-scale phylogeny and comparative genomics of the fungal order Sordariales.</title>
        <authorList>
            <person name="Hensen N."/>
            <person name="Bonometti L."/>
            <person name="Westerberg I."/>
            <person name="Brannstrom I.O."/>
            <person name="Guillou S."/>
            <person name="Cros-Aarteil S."/>
            <person name="Calhoun S."/>
            <person name="Haridas S."/>
            <person name="Kuo A."/>
            <person name="Mondo S."/>
            <person name="Pangilinan J."/>
            <person name="Riley R."/>
            <person name="LaButti K."/>
            <person name="Andreopoulos B."/>
            <person name="Lipzen A."/>
            <person name="Chen C."/>
            <person name="Yan M."/>
            <person name="Daum C."/>
            <person name="Ng V."/>
            <person name="Clum A."/>
            <person name="Steindorff A."/>
            <person name="Ohm R.A."/>
            <person name="Martin F."/>
            <person name="Silar P."/>
            <person name="Natvig D.O."/>
            <person name="Lalanne C."/>
            <person name="Gautier V."/>
            <person name="Ament-Velasquez S.L."/>
            <person name="Kruys A."/>
            <person name="Hutchinson M.I."/>
            <person name="Powell A.J."/>
            <person name="Barry K."/>
            <person name="Miller A.N."/>
            <person name="Grigoriev I.V."/>
            <person name="Debuchy R."/>
            <person name="Gladieux P."/>
            <person name="Hiltunen Thoren M."/>
            <person name="Johannesson H."/>
        </authorList>
    </citation>
    <scope>NUCLEOTIDE SEQUENCE</scope>
    <source>
        <strain evidence="2">CBS 141.50</strain>
    </source>
</reference>
<dbReference type="AlphaFoldDB" id="A0AAN6V3R1"/>
<feature type="compositionally biased region" description="Basic and acidic residues" evidence="1">
    <location>
        <begin position="1009"/>
        <end position="1034"/>
    </location>
</feature>
<keyword evidence="3" id="KW-1185">Reference proteome</keyword>
<evidence type="ECO:0000256" key="1">
    <source>
        <dbReference type="SAM" id="MobiDB-lite"/>
    </source>
</evidence>
<dbReference type="PANTHER" id="PTHR16021">
    <property type="entry name" value="MANSC DOMAIN CONTAINING PROTEIN 1"/>
    <property type="match status" value="1"/>
</dbReference>
<feature type="region of interest" description="Disordered" evidence="1">
    <location>
        <begin position="892"/>
        <end position="960"/>
    </location>
</feature>
<feature type="region of interest" description="Disordered" evidence="1">
    <location>
        <begin position="18"/>
        <end position="67"/>
    </location>
</feature>
<feature type="compositionally biased region" description="Low complexity" evidence="1">
    <location>
        <begin position="817"/>
        <end position="831"/>
    </location>
</feature>
<feature type="region of interest" description="Disordered" evidence="1">
    <location>
        <begin position="87"/>
        <end position="112"/>
    </location>
</feature>
<comment type="caution">
    <text evidence="2">The sequence shown here is derived from an EMBL/GenBank/DDBJ whole genome shotgun (WGS) entry which is preliminary data.</text>
</comment>
<feature type="compositionally biased region" description="Polar residues" evidence="1">
    <location>
        <begin position="683"/>
        <end position="712"/>
    </location>
</feature>
<dbReference type="Proteomes" id="UP001302676">
    <property type="component" value="Unassembled WGS sequence"/>
</dbReference>
<dbReference type="PANTHER" id="PTHR16021:SF23">
    <property type="entry name" value="FI18411P1-RELATED"/>
    <property type="match status" value="1"/>
</dbReference>
<dbReference type="GeneID" id="87817125"/>
<feature type="compositionally biased region" description="Low complexity" evidence="1">
    <location>
        <begin position="595"/>
        <end position="614"/>
    </location>
</feature>
<accession>A0AAN6V3R1</accession>
<sequence length="1034" mass="110954">MSDSQEYYAGAAESFGVYRADGSQENTVEDDGFVSETDSVETIRPTQINRQRQSQNQDSENQDLLPEHAVQLASDQGDCEVANINISHPLIPPVPDHPPPPIPAPGRPPPPSPLRLSSFPRNTLEEGSVDDFLQYTLPTADDSLQTSSFGGTNTDSPFSVPQQNTVVSNTNSNNNKNFKTPNTVQNYTNTTQPWILPPTTTPPLYPHSFTGPIDPLRMHPFYPIPHPPPSSSVPSFPLLPTSSSTSSLVNPSPNPFFRHRAGAGVKGSGVGGGIPTSATTTSLLPHHRHQHRYDGNPFTPRGREVRGKVDRMLKASRSLKPLVGMEEMRSEGWARWERLGERVGLAAVGVPLGGERGGFREYEGGVGNAVGSAAGSAATLGTVKSGTGEPVPPVESEAVAETQTADAKEKKSNKLSRFLKKLSTKSSRIFSTSRDSNTASKGKSSKPPLPTIGVPKPHQIRHVTGIAAVGSSTLSLPGFSLPEETARNLSSGPVLDSILDSPIPDSITGLTSALKPSKTMTNIRRRSRSLNHLRDPIPSLFLRENERVNVLKREKSLWVLGEGPKVEEPKREMVEDDGEDEEQREKEQSHVESGTNETKTSPTESETSTETPTTDAARTGPTPWGAPSSQPVSPSLPDFTPADWTLSSLHAASPEASATTPLPDKETGPSEQEEQQQKDKQQAPAQTHESETAAEQDSSSVASDRGAVSQSAARHWAGVRGAEGRSAISLRRGCYLSLFQLPPPPVPRQRVNPGRRRTAIQTGQHVGLAGSSTSPLLFSFIHDEGSNGNGRVNDDDAEPDRHLEGLSARSRRRDTLPAEPTTASSATTAGLAADEREMAQLAAMGVPSSRYAASRELDGLIRELFSPDAVAARRAARNIRLSYDQRGFPRLVSGERRRAGTGDAAATTAAADAAAGTTAGTTTPGTSSSTTAGNDPRDTPRAGRRATPTATRTATPAPSLAALLAPTATTTTTTAAAADSLYPGARIPVMSHRNRRRRHAAPNWTDLESWEREMQRRLEERERGRVRDVDQEED</sequence>
<evidence type="ECO:0000313" key="3">
    <source>
        <dbReference type="Proteomes" id="UP001302676"/>
    </source>
</evidence>
<feature type="region of interest" description="Disordered" evidence="1">
    <location>
        <begin position="429"/>
        <end position="456"/>
    </location>
</feature>
<feature type="compositionally biased region" description="Polar residues" evidence="1">
    <location>
        <begin position="645"/>
        <end position="660"/>
    </location>
</feature>
<feature type="region of interest" description="Disordered" evidence="1">
    <location>
        <begin position="993"/>
        <end position="1034"/>
    </location>
</feature>
<proteinExistence type="predicted"/>
<feature type="region of interest" description="Disordered" evidence="1">
    <location>
        <begin position="381"/>
        <end position="413"/>
    </location>
</feature>
<feature type="region of interest" description="Disordered" evidence="1">
    <location>
        <begin position="568"/>
        <end position="722"/>
    </location>
</feature>
<name>A0AAN6V3R1_9PEZI</name>
<feature type="region of interest" description="Disordered" evidence="1">
    <location>
        <begin position="782"/>
        <end position="831"/>
    </location>
</feature>